<evidence type="ECO:0000256" key="4">
    <source>
        <dbReference type="SAM" id="MobiDB-lite"/>
    </source>
</evidence>
<feature type="domain" description="C2H2-type" evidence="5">
    <location>
        <begin position="440"/>
        <end position="467"/>
    </location>
</feature>
<keyword evidence="3" id="KW-0479">Metal-binding</keyword>
<dbReference type="Proteomes" id="UP001159427">
    <property type="component" value="Unassembled WGS sequence"/>
</dbReference>
<comment type="caution">
    <text evidence="7">The sequence shown here is derived from an EMBL/GenBank/DDBJ whole genome shotgun (WGS) entry which is preliminary data.</text>
</comment>
<evidence type="ECO:0000256" key="3">
    <source>
        <dbReference type="PROSITE-ProRule" id="PRU00042"/>
    </source>
</evidence>
<dbReference type="Pfam" id="PF00096">
    <property type="entry name" value="zf-C2H2"/>
    <property type="match status" value="2"/>
</dbReference>
<organism evidence="7 8">
    <name type="scientific">Porites evermanni</name>
    <dbReference type="NCBI Taxonomy" id="104178"/>
    <lineage>
        <taxon>Eukaryota</taxon>
        <taxon>Metazoa</taxon>
        <taxon>Cnidaria</taxon>
        <taxon>Anthozoa</taxon>
        <taxon>Hexacorallia</taxon>
        <taxon>Scleractinia</taxon>
        <taxon>Fungiina</taxon>
        <taxon>Poritidae</taxon>
        <taxon>Porites</taxon>
    </lineage>
</organism>
<keyword evidence="8" id="KW-1185">Reference proteome</keyword>
<keyword evidence="3" id="KW-0862">Zinc</keyword>
<proteinExistence type="predicted"/>
<feature type="domain" description="SET" evidence="6">
    <location>
        <begin position="117"/>
        <end position="233"/>
    </location>
</feature>
<reference evidence="7 8" key="1">
    <citation type="submission" date="2022-05" db="EMBL/GenBank/DDBJ databases">
        <authorList>
            <consortium name="Genoscope - CEA"/>
            <person name="William W."/>
        </authorList>
    </citation>
    <scope>NUCLEOTIDE SEQUENCE [LARGE SCALE GENOMIC DNA]</scope>
</reference>
<dbReference type="SUPFAM" id="SSF57667">
    <property type="entry name" value="beta-beta-alpha zinc fingers"/>
    <property type="match status" value="2"/>
</dbReference>
<dbReference type="PANTHER" id="PTHR16515">
    <property type="entry name" value="PR DOMAIN ZINC FINGER PROTEIN"/>
    <property type="match status" value="1"/>
</dbReference>
<dbReference type="Gene3D" id="3.30.160.60">
    <property type="entry name" value="Classic Zinc Finger"/>
    <property type="match status" value="3"/>
</dbReference>
<evidence type="ECO:0008006" key="9">
    <source>
        <dbReference type="Google" id="ProtNLM"/>
    </source>
</evidence>
<dbReference type="PROSITE" id="PS00028">
    <property type="entry name" value="ZINC_FINGER_C2H2_1"/>
    <property type="match status" value="4"/>
</dbReference>
<protein>
    <recommendedName>
        <fullName evidence="9">Histone-lysine N-methyltransferase PRDM6</fullName>
    </recommendedName>
</protein>
<dbReference type="Gene3D" id="2.170.270.10">
    <property type="entry name" value="SET domain"/>
    <property type="match status" value="1"/>
</dbReference>
<evidence type="ECO:0000256" key="2">
    <source>
        <dbReference type="ARBA" id="ARBA00023163"/>
    </source>
</evidence>
<dbReference type="InterPro" id="IPR036236">
    <property type="entry name" value="Znf_C2H2_sf"/>
</dbReference>
<dbReference type="SMART" id="SM00355">
    <property type="entry name" value="ZnF_C2H2"/>
    <property type="match status" value="4"/>
</dbReference>
<evidence type="ECO:0000256" key="1">
    <source>
        <dbReference type="ARBA" id="ARBA00023015"/>
    </source>
</evidence>
<dbReference type="SUPFAM" id="SSF82199">
    <property type="entry name" value="SET domain"/>
    <property type="match status" value="1"/>
</dbReference>
<dbReference type="SMART" id="SM00317">
    <property type="entry name" value="SET"/>
    <property type="match status" value="1"/>
</dbReference>
<feature type="region of interest" description="Disordered" evidence="4">
    <location>
        <begin position="269"/>
        <end position="344"/>
    </location>
</feature>
<dbReference type="PROSITE" id="PS50157">
    <property type="entry name" value="ZINC_FINGER_C2H2_2"/>
    <property type="match status" value="4"/>
</dbReference>
<keyword evidence="1" id="KW-0805">Transcription regulation</keyword>
<feature type="domain" description="C2H2-type" evidence="5">
    <location>
        <begin position="384"/>
        <end position="411"/>
    </location>
</feature>
<dbReference type="EMBL" id="CALNXI010000012">
    <property type="protein sequence ID" value="CAH3014634.1"/>
    <property type="molecule type" value="Genomic_DNA"/>
</dbReference>
<evidence type="ECO:0000259" key="5">
    <source>
        <dbReference type="PROSITE" id="PS50157"/>
    </source>
</evidence>
<keyword evidence="2" id="KW-0804">Transcription</keyword>
<feature type="domain" description="C2H2-type" evidence="5">
    <location>
        <begin position="412"/>
        <end position="439"/>
    </location>
</feature>
<dbReference type="InterPro" id="IPR001214">
    <property type="entry name" value="SET_dom"/>
</dbReference>
<dbReference type="InterPro" id="IPR013087">
    <property type="entry name" value="Znf_C2H2_type"/>
</dbReference>
<feature type="domain" description="C2H2-type" evidence="5">
    <location>
        <begin position="468"/>
        <end position="495"/>
    </location>
</feature>
<dbReference type="Pfam" id="PF13894">
    <property type="entry name" value="zf-C2H2_4"/>
    <property type="match status" value="1"/>
</dbReference>
<evidence type="ECO:0000259" key="6">
    <source>
        <dbReference type="PROSITE" id="PS50280"/>
    </source>
</evidence>
<dbReference type="PROSITE" id="PS50280">
    <property type="entry name" value="SET"/>
    <property type="match status" value="1"/>
</dbReference>
<dbReference type="InterPro" id="IPR050331">
    <property type="entry name" value="Zinc_finger"/>
</dbReference>
<accession>A0ABN8LGP2</accession>
<evidence type="ECO:0000313" key="7">
    <source>
        <dbReference type="EMBL" id="CAH3014634.1"/>
    </source>
</evidence>
<gene>
    <name evidence="7" type="ORF">PEVE_00003308</name>
</gene>
<keyword evidence="3" id="KW-0863">Zinc-finger</keyword>
<name>A0ABN8LGP2_9CNID</name>
<sequence>MARNGVVFSSQFPAKSTPSYHTNANTSHRRFTFTYDDLYNCLYRHNEPQLIDIEVFKGQRKASQNDGKDTQKEVLNCEACRSKQGDCPAHKALTRKLVIPGQKQPVKFSYAIASFPEEVQLCVSSIPGAGCGVCAKQHIPVGTWIGPYEGKHVKCDDVKPNTDTSYMWEIYQDGKLSHYLDASDENTSSWMRFIRCARYREEQNLFSFQYCGNIYYRAFREISVGAELLVWYDEKYPQDMGIPLEVQDMALVDPNGTRLLQEVLAAQGQIQPTDKSNEAPKFSTPVSTQPAVTSHTPSKKTSRKSPVSRDMIPNNNHISWHQKIPSPVVSNIRPPSGDSSVRAERTRHISDPVIALKEERILVEDCDDNKRFKLSPESSEMSLMKCGQCNQSFAQKNMLQVHVCPHIPRRPYKCNYCSESFSFPNELRTHVVTHASDKPFKCGYCSRTFAGATTLNNHIRTHTGERPFLCEKCGKTFTQASQLSKHQRIPHECAH</sequence>
<dbReference type="InterPro" id="IPR046341">
    <property type="entry name" value="SET_dom_sf"/>
</dbReference>
<dbReference type="Pfam" id="PF21549">
    <property type="entry name" value="PRDM2_PR"/>
    <property type="match status" value="1"/>
</dbReference>
<dbReference type="PANTHER" id="PTHR16515:SF22">
    <property type="entry name" value="HISTONE-LYSINE N-METHYLTRANSFERASE PRDM6-RELATED"/>
    <property type="match status" value="1"/>
</dbReference>
<feature type="compositionally biased region" description="Polar residues" evidence="4">
    <location>
        <begin position="284"/>
        <end position="296"/>
    </location>
</feature>
<evidence type="ECO:0000313" key="8">
    <source>
        <dbReference type="Proteomes" id="UP001159427"/>
    </source>
</evidence>